<dbReference type="GO" id="GO:0102210">
    <property type="term" value="F:rhamnogalacturonan endolyase activity"/>
    <property type="evidence" value="ECO:0007669"/>
    <property type="project" value="UniProtKB-EC"/>
</dbReference>
<dbReference type="InterPro" id="IPR029413">
    <property type="entry name" value="RG-lyase_II"/>
</dbReference>
<organism evidence="11 12">
    <name type="scientific">Microlunatus elymi</name>
    <dbReference type="NCBI Taxonomy" id="2596828"/>
    <lineage>
        <taxon>Bacteria</taxon>
        <taxon>Bacillati</taxon>
        <taxon>Actinomycetota</taxon>
        <taxon>Actinomycetes</taxon>
        <taxon>Propionibacteriales</taxon>
        <taxon>Propionibacteriaceae</taxon>
        <taxon>Microlunatus</taxon>
    </lineage>
</organism>
<gene>
    <name evidence="11" type="ORF">FOE78_17180</name>
</gene>
<feature type="domain" description="Rhamnogalacturonan lyase" evidence="10">
    <location>
        <begin position="488"/>
        <end position="556"/>
    </location>
</feature>
<dbReference type="KEGG" id="mik:FOE78_17180"/>
<dbReference type="Pfam" id="PF14686">
    <property type="entry name" value="fn3_3"/>
    <property type="match status" value="1"/>
</dbReference>
<comment type="catalytic activity">
    <reaction evidence="1">
        <text>Endotype eliminative cleavage of L-alpha-rhamnopyranosyl-(1-&gt;4)-alpha-D-galactopyranosyluronic acid bonds of rhamnogalacturonan I domains in ramified hairy regions of pectin leaving L-rhamnopyranose at the reducing end and 4-deoxy-4,5-unsaturated D-galactopyranosyluronic acid at the non-reducing end.</text>
        <dbReference type="EC" id="4.2.2.23"/>
    </reaction>
</comment>
<dbReference type="InterPro" id="IPR051850">
    <property type="entry name" value="Polysacch_Lyase_4"/>
</dbReference>
<accession>A0A516Q1X3</accession>
<comment type="similarity">
    <text evidence="3">Belongs to the polysaccharide lyase 4 family.</text>
</comment>
<evidence type="ECO:0000259" key="10">
    <source>
        <dbReference type="Pfam" id="PF14686"/>
    </source>
</evidence>
<evidence type="ECO:0000256" key="1">
    <source>
        <dbReference type="ARBA" id="ARBA00001324"/>
    </source>
</evidence>
<dbReference type="GO" id="GO:0005975">
    <property type="term" value="P:carbohydrate metabolic process"/>
    <property type="evidence" value="ECO:0007669"/>
    <property type="project" value="InterPro"/>
</dbReference>
<dbReference type="Gene3D" id="2.70.98.10">
    <property type="match status" value="1"/>
</dbReference>
<dbReference type="InterPro" id="IPR008979">
    <property type="entry name" value="Galactose-bd-like_sf"/>
</dbReference>
<evidence type="ECO:0000256" key="5">
    <source>
        <dbReference type="ARBA" id="ARBA00022525"/>
    </source>
</evidence>
<dbReference type="PANTHER" id="PTHR32018">
    <property type="entry name" value="RHAMNOGALACTURONATE LYASE FAMILY PROTEIN"/>
    <property type="match status" value="1"/>
</dbReference>
<dbReference type="InterPro" id="IPR013784">
    <property type="entry name" value="Carb-bd-like_fold"/>
</dbReference>
<dbReference type="CDD" id="cd10316">
    <property type="entry name" value="RGL4_M"/>
    <property type="match status" value="1"/>
</dbReference>
<dbReference type="EC" id="4.2.2.23" evidence="4"/>
<evidence type="ECO:0000259" key="9">
    <source>
        <dbReference type="Pfam" id="PF14683"/>
    </source>
</evidence>
<feature type="compositionally biased region" description="Polar residues" evidence="8">
    <location>
        <begin position="92"/>
        <end position="106"/>
    </location>
</feature>
<dbReference type="SUPFAM" id="SSF49452">
    <property type="entry name" value="Starch-binding domain-like"/>
    <property type="match status" value="1"/>
</dbReference>
<dbReference type="SUPFAM" id="SSF74650">
    <property type="entry name" value="Galactose mutarotase-like"/>
    <property type="match status" value="1"/>
</dbReference>
<reference evidence="11 12" key="1">
    <citation type="submission" date="2019-07" db="EMBL/GenBank/DDBJ databases">
        <title>Microlunatus dokdonensis sp. nov. isolated from the rhizospheric soil of the wild plant Elymus tsukushiensis.</title>
        <authorList>
            <person name="Ghim S.-Y."/>
            <person name="Hwang Y.-J."/>
            <person name="Son J.-S."/>
            <person name="Shin J.-H."/>
        </authorList>
    </citation>
    <scope>NUCLEOTIDE SEQUENCE [LARGE SCALE GENOMIC DNA]</scope>
    <source>
        <strain evidence="11 12">KUDC0627</strain>
    </source>
</reference>
<dbReference type="InterPro" id="IPR011013">
    <property type="entry name" value="Gal_mutarotase_sf_dom"/>
</dbReference>
<evidence type="ECO:0000256" key="4">
    <source>
        <dbReference type="ARBA" id="ARBA00012437"/>
    </source>
</evidence>
<keyword evidence="5" id="KW-0964">Secreted</keyword>
<feature type="region of interest" description="Disordered" evidence="8">
    <location>
        <begin position="48"/>
        <end position="110"/>
    </location>
</feature>
<evidence type="ECO:0000256" key="2">
    <source>
        <dbReference type="ARBA" id="ARBA00004613"/>
    </source>
</evidence>
<dbReference type="GO" id="GO:0030246">
    <property type="term" value="F:carbohydrate binding"/>
    <property type="evidence" value="ECO:0007669"/>
    <property type="project" value="InterPro"/>
</dbReference>
<comment type="subcellular location">
    <subcellularLocation>
        <location evidence="2">Secreted</location>
    </subcellularLocation>
</comment>
<dbReference type="InterPro" id="IPR014718">
    <property type="entry name" value="GH-type_carb-bd"/>
</dbReference>
<protein>
    <recommendedName>
        <fullName evidence="4">rhamnogalacturonan endolyase</fullName>
        <ecNumber evidence="4">4.2.2.23</ecNumber>
    </recommendedName>
</protein>
<dbReference type="GO" id="GO:0005576">
    <property type="term" value="C:extracellular region"/>
    <property type="evidence" value="ECO:0007669"/>
    <property type="project" value="UniProtKB-SubCell"/>
</dbReference>
<dbReference type="SUPFAM" id="SSF49785">
    <property type="entry name" value="Galactose-binding domain-like"/>
    <property type="match status" value="1"/>
</dbReference>
<evidence type="ECO:0000313" key="11">
    <source>
        <dbReference type="EMBL" id="QDP97424.1"/>
    </source>
</evidence>
<keyword evidence="7" id="KW-0456">Lyase</keyword>
<name>A0A516Q1X3_9ACTN</name>
<proteinExistence type="inferred from homology"/>
<evidence type="ECO:0000256" key="3">
    <source>
        <dbReference type="ARBA" id="ARBA00010418"/>
    </source>
</evidence>
<dbReference type="InterPro" id="IPR029411">
    <property type="entry name" value="RG-lyase_III"/>
</dbReference>
<evidence type="ECO:0000256" key="6">
    <source>
        <dbReference type="ARBA" id="ARBA00022729"/>
    </source>
</evidence>
<keyword evidence="12" id="KW-1185">Reference proteome</keyword>
<dbReference type="Proteomes" id="UP000319263">
    <property type="component" value="Chromosome"/>
</dbReference>
<dbReference type="Pfam" id="PF14683">
    <property type="entry name" value="CBM-like"/>
    <property type="match status" value="1"/>
</dbReference>
<dbReference type="EMBL" id="CP041692">
    <property type="protein sequence ID" value="QDP97424.1"/>
    <property type="molecule type" value="Genomic_DNA"/>
</dbReference>
<dbReference type="Gene3D" id="2.60.120.260">
    <property type="entry name" value="Galactose-binding domain-like"/>
    <property type="match status" value="1"/>
</dbReference>
<dbReference type="AlphaFoldDB" id="A0A516Q1X3"/>
<feature type="region of interest" description="Disordered" evidence="8">
    <location>
        <begin position="1"/>
        <end position="28"/>
    </location>
</feature>
<dbReference type="CDD" id="cd10320">
    <property type="entry name" value="RGL4_N"/>
    <property type="match status" value="1"/>
</dbReference>
<dbReference type="OrthoDB" id="101122at2"/>
<keyword evidence="6" id="KW-0732">Signal</keyword>
<evidence type="ECO:0000256" key="7">
    <source>
        <dbReference type="ARBA" id="ARBA00023239"/>
    </source>
</evidence>
<evidence type="ECO:0000256" key="8">
    <source>
        <dbReference type="SAM" id="MobiDB-lite"/>
    </source>
</evidence>
<dbReference type="PANTHER" id="PTHR32018:SF1">
    <property type="entry name" value="RHAMNOGALACTURONAN ENDOLYASE"/>
    <property type="match status" value="1"/>
</dbReference>
<dbReference type="Gene3D" id="2.60.40.1120">
    <property type="entry name" value="Carboxypeptidase-like, regulatory domain"/>
    <property type="match status" value="1"/>
</dbReference>
<feature type="domain" description="Rhamnogalacturonan lyase" evidence="9">
    <location>
        <begin position="573"/>
        <end position="750"/>
    </location>
</feature>
<evidence type="ECO:0000313" key="12">
    <source>
        <dbReference type="Proteomes" id="UP000319263"/>
    </source>
</evidence>
<sequence>MQQGSPISCWRGTGPPRTPKVIWSAGPATPGWLGAMPAVRCRMWSAGRGWRPESSSTAGSARTEPGPPAGCIDSATSSATRTPCGRRRSQRSMKFQASISPGTGTTAPGVRSDRQEITMIISRRTFQLSAAAAAGTALAAGRLNLAEATPTGGRRTGKTPTATETDTEITVDNGRIRAVISKEFEGRLISLKLGEQELIAEGGRGRFDQNVNILEPKIEIEQAPVSYRVDRADGQVMITVTLPPSTDAPYRRDRSYIFAADEPGFHLAPRFAHSAEHPAVSVEQHRFVWWVDPAIFTHASLEDDDFGKPWRRAAAQLPTPDELAAGPMVMDATYDLAGLGSGYARRCYTKYDWAISMRDHVVHGLYGRVDDHYIGAFAVLANRESFNGGPDRQDLTLHQTDAGPVLLLEPHATHYGAPFVNADGDWAKTYGPYFVYLGTADSPDQLRRDALQYADPKRHAELYDRSGLVGWVPTSQRATVRGRLNVRGATTRGAMVILSDDETAPQDTAAGFQYWTEVEADGSFRLDAVRPGSYRLTARRPGLWGEYVRDHVRIDGPTKINIDWRPEKNGRLLWQIGSPDGTSAEFAGAQQARRYDSMVDYSDRFRDGLDYRIGRNRSQDWYFTQKQQVDGQNVAPWRIHFDLDRQPRADDVFTLTISLAGWSLDSAVPNPGLPSNLTLSCNDGAPIVWDFGPDAPRGAIYRSANRARGFVRRFRLDPASLRRGANTLTLTVNQGIDNVVTQATYDALRLELA</sequence>